<dbReference type="InterPro" id="IPR015947">
    <property type="entry name" value="PUA-like_sf"/>
</dbReference>
<feature type="domain" description="AAA+ ATPase" evidence="2">
    <location>
        <begin position="267"/>
        <end position="444"/>
    </location>
</feature>
<dbReference type="SMART" id="SM00382">
    <property type="entry name" value="AAA"/>
    <property type="match status" value="1"/>
</dbReference>
<accession>A0A1H8KHI5</accession>
<dbReference type="InterPro" id="IPR003593">
    <property type="entry name" value="AAA+_ATPase"/>
</dbReference>
<reference evidence="3 4" key="1">
    <citation type="submission" date="2016-10" db="EMBL/GenBank/DDBJ databases">
        <authorList>
            <person name="de Groot N.N."/>
        </authorList>
    </citation>
    <scope>NUCLEOTIDE SEQUENCE [LARGE SCALE GENOMIC DNA]</scope>
    <source>
        <strain evidence="3 4">Nl18</strain>
    </source>
</reference>
<dbReference type="PANTHER" id="PTHR37291">
    <property type="entry name" value="5-METHYLCYTOSINE-SPECIFIC RESTRICTION ENZYME B"/>
    <property type="match status" value="1"/>
</dbReference>
<dbReference type="AlphaFoldDB" id="A0A1H8KHI5"/>
<dbReference type="CDD" id="cd00009">
    <property type="entry name" value="AAA"/>
    <property type="match status" value="1"/>
</dbReference>
<feature type="compositionally biased region" description="Basic and acidic residues" evidence="1">
    <location>
        <begin position="241"/>
        <end position="264"/>
    </location>
</feature>
<feature type="region of interest" description="Disordered" evidence="1">
    <location>
        <begin position="241"/>
        <end position="266"/>
    </location>
</feature>
<dbReference type="Gene3D" id="3.40.50.300">
    <property type="entry name" value="P-loop containing nucleotide triphosphate hydrolases"/>
    <property type="match status" value="1"/>
</dbReference>
<evidence type="ECO:0000256" key="1">
    <source>
        <dbReference type="SAM" id="MobiDB-lite"/>
    </source>
</evidence>
<dbReference type="Gene3D" id="3.10.590.10">
    <property type="entry name" value="ph1033 like domains"/>
    <property type="match status" value="1"/>
</dbReference>
<evidence type="ECO:0000313" key="4">
    <source>
        <dbReference type="Proteomes" id="UP000183898"/>
    </source>
</evidence>
<dbReference type="InterPro" id="IPR011704">
    <property type="entry name" value="ATPase_dyneun-rel_AAA"/>
</dbReference>
<gene>
    <name evidence="3" type="ORF">SAMN05216404_108147</name>
</gene>
<dbReference type="RefSeq" id="WP_217638652.1">
    <property type="nucleotide sequence ID" value="NZ_FOCT01000008.1"/>
</dbReference>
<dbReference type="PANTHER" id="PTHR37291:SF1">
    <property type="entry name" value="TYPE IV METHYL-DIRECTED RESTRICTION ENZYME ECOKMCRB SUBUNIT"/>
    <property type="match status" value="1"/>
</dbReference>
<evidence type="ECO:0000259" key="2">
    <source>
        <dbReference type="SMART" id="SM00382"/>
    </source>
</evidence>
<dbReference type="SUPFAM" id="SSF88697">
    <property type="entry name" value="PUA domain-like"/>
    <property type="match status" value="1"/>
</dbReference>
<name>A0A1H8KHI5_9PROT</name>
<organism evidence="3 4">
    <name type="scientific">Nitrosospira multiformis</name>
    <dbReference type="NCBI Taxonomy" id="1231"/>
    <lineage>
        <taxon>Bacteria</taxon>
        <taxon>Pseudomonadati</taxon>
        <taxon>Pseudomonadota</taxon>
        <taxon>Betaproteobacteria</taxon>
        <taxon>Nitrosomonadales</taxon>
        <taxon>Nitrosomonadaceae</taxon>
        <taxon>Nitrosospira</taxon>
    </lineage>
</organism>
<dbReference type="Pfam" id="PF07728">
    <property type="entry name" value="AAA_5"/>
    <property type="match status" value="1"/>
</dbReference>
<proteinExistence type="predicted"/>
<dbReference type="Proteomes" id="UP000183898">
    <property type="component" value="Unassembled WGS sequence"/>
</dbReference>
<evidence type="ECO:0000313" key="3">
    <source>
        <dbReference type="EMBL" id="SEN92335.1"/>
    </source>
</evidence>
<protein>
    <submittedName>
        <fullName evidence="3">5-methylcytosine-specific restriction enzyme B</fullName>
    </submittedName>
</protein>
<dbReference type="InterPro" id="IPR027417">
    <property type="entry name" value="P-loop_NTPase"/>
</dbReference>
<sequence>MVNDPWTFAEWLSSLPEARNRQLPHILPHLLFPDSFEHISSEKDKRLILSAFDGVTEKELRKWDLIKIDRALLDLRRRLEAEHSREIDFYEKELAAKWKNSSRSWLLSWNPKNWEWATLAADRSNTSAGETVTHGWRCASSAAREGDHVFLMRTGVDPKGIVAFGSVARSPYVATHYDVEKAREGKTIQFIDVDFVEIRDTSQDPIVPLELLQREAPDHTWNPKSSGIEIKPKAARTLSRLWRDSSGERTEKPPTLARSDKAPDPGEPLNLILYGPPGTGKTYRLQHTYIPRYSDNEGDRFEFITFHQSYAYEDFVEGIRPKTINGTVTYEIRLGVLRRLCERARNDPGHRYALFIDEINRGNVAKIFGELITLIEADKRLRFDSDGKKVNGLEVTLPYSGDRFGVPANMDLICTMNTADRSIALLDTALRRRFRFEELMPSARDIDSRGSGTIPDGEGGEIDLRQLLNAVNARLTHFLHRDQTIGHAYFTKVRSFSDLRTVIAKMVLPLLQEYFYDDWNQIRLVLADQTVTDREYQLVRHVTADPVDLFPSADFAGLGECRIFEVTPEAEITPHAIRKIYESR</sequence>
<dbReference type="SUPFAM" id="SSF52540">
    <property type="entry name" value="P-loop containing nucleoside triphosphate hydrolases"/>
    <property type="match status" value="1"/>
</dbReference>
<dbReference type="GO" id="GO:0016887">
    <property type="term" value="F:ATP hydrolysis activity"/>
    <property type="evidence" value="ECO:0007669"/>
    <property type="project" value="InterPro"/>
</dbReference>
<dbReference type="EMBL" id="FOCT01000008">
    <property type="protein sequence ID" value="SEN92335.1"/>
    <property type="molecule type" value="Genomic_DNA"/>
</dbReference>
<dbReference type="InterPro" id="IPR052934">
    <property type="entry name" value="Methyl-DNA_Rec/Restrict_Enz"/>
</dbReference>
<dbReference type="GO" id="GO:0005524">
    <property type="term" value="F:ATP binding"/>
    <property type="evidence" value="ECO:0007669"/>
    <property type="project" value="InterPro"/>
</dbReference>